<dbReference type="Proteomes" id="UP000434209">
    <property type="component" value="Chromosome 2"/>
</dbReference>
<accession>A0A7Z2G7X8</accession>
<feature type="compositionally biased region" description="Low complexity" evidence="1">
    <location>
        <begin position="168"/>
        <end position="184"/>
    </location>
</feature>
<feature type="region of interest" description="Disordered" evidence="1">
    <location>
        <begin position="104"/>
        <end position="184"/>
    </location>
</feature>
<organism evidence="2 3">
    <name type="scientific">Paraburkholderia acidiphila</name>
    <dbReference type="NCBI Taxonomy" id="2571747"/>
    <lineage>
        <taxon>Bacteria</taxon>
        <taxon>Pseudomonadati</taxon>
        <taxon>Pseudomonadota</taxon>
        <taxon>Betaproteobacteria</taxon>
        <taxon>Burkholderiales</taxon>
        <taxon>Burkholderiaceae</taxon>
        <taxon>Paraburkholderia</taxon>
    </lineage>
</organism>
<dbReference type="RefSeq" id="WP_158759680.1">
    <property type="nucleotide sequence ID" value="NZ_CP046910.1"/>
</dbReference>
<evidence type="ECO:0000256" key="1">
    <source>
        <dbReference type="SAM" id="MobiDB-lite"/>
    </source>
</evidence>
<reference evidence="2 3" key="1">
    <citation type="submission" date="2019-12" db="EMBL/GenBank/DDBJ databases">
        <title>Paraburkholderia acidiphila 7Q-K02 sp. nov and Paraburkholderia acidisoli DHF22 sp. nov., two strains isolated from forest soil.</title>
        <authorList>
            <person name="Gao Z."/>
            <person name="Qiu L."/>
        </authorList>
    </citation>
    <scope>NUCLEOTIDE SEQUENCE [LARGE SCALE GENOMIC DNA]</scope>
    <source>
        <strain evidence="2 3">7Q-K02</strain>
    </source>
</reference>
<dbReference type="EMBL" id="CP046910">
    <property type="protein sequence ID" value="QGZ56726.1"/>
    <property type="molecule type" value="Genomic_DNA"/>
</dbReference>
<evidence type="ECO:0000313" key="2">
    <source>
        <dbReference type="EMBL" id="QGZ56726.1"/>
    </source>
</evidence>
<proteinExistence type="predicted"/>
<name>A0A7Z2G7X8_9BURK</name>
<sequence>MRAADLLRELGRPIAYYPFLARYLGGLSASVLFCQIFYWQDKATSELGVYKTVDDIEKETGLTYEEQRTARAKLRALGVLVETAKRIEHRTYFRIDEDALERILAGGPPERKPKKRKGESTSEKSTSPDGESPSREMGKDDLAKAEIPMPPDGETQARGEGDPHSVNRAESTAETTAAASRASDAVDNSVAAAAAADDDQTAGTTPLDVEARLTDLLIELEAERGKRLVIDRSRDRVHIVTWVGRQLTEAELRLAHARAAGARQRDKDKRALNVAYVACFVDEVLAERELDAQAAAGASAEPAAQWWLSDSGIGAQGKRVRVERRGPNEPTPDYLIRVAQASGRGPWIDYVLKREQGASRYQEIVAFFGDALLPPDF</sequence>
<keyword evidence="3" id="KW-1185">Reference proteome</keyword>
<feature type="compositionally biased region" description="Basic and acidic residues" evidence="1">
    <location>
        <begin position="155"/>
        <end position="167"/>
    </location>
</feature>
<dbReference type="AlphaFoldDB" id="A0A7Z2G7X8"/>
<dbReference type="KEGG" id="pacp:FAZ97_17325"/>
<feature type="compositionally biased region" description="Basic and acidic residues" evidence="1">
    <location>
        <begin position="132"/>
        <end position="144"/>
    </location>
</feature>
<protein>
    <submittedName>
        <fullName evidence="2">Uncharacterized protein</fullName>
    </submittedName>
</protein>
<evidence type="ECO:0000313" key="3">
    <source>
        <dbReference type="Proteomes" id="UP000434209"/>
    </source>
</evidence>
<dbReference type="OrthoDB" id="5526813at2"/>
<gene>
    <name evidence="2" type="ORF">FAZ97_17325</name>
</gene>